<dbReference type="AlphaFoldDB" id="A0A915JH28"/>
<evidence type="ECO:0000313" key="2">
    <source>
        <dbReference type="Proteomes" id="UP000887565"/>
    </source>
</evidence>
<name>A0A915JH28_ROMCU</name>
<feature type="region of interest" description="Disordered" evidence="1">
    <location>
        <begin position="68"/>
        <end position="88"/>
    </location>
</feature>
<evidence type="ECO:0000256" key="1">
    <source>
        <dbReference type="SAM" id="MobiDB-lite"/>
    </source>
</evidence>
<evidence type="ECO:0000313" key="3">
    <source>
        <dbReference type="WBParaSite" id="nRc.2.0.1.t25422-RA"/>
    </source>
</evidence>
<protein>
    <submittedName>
        <fullName evidence="3">Uncharacterized protein</fullName>
    </submittedName>
</protein>
<dbReference type="Proteomes" id="UP000887565">
    <property type="component" value="Unplaced"/>
</dbReference>
<accession>A0A915JH28</accession>
<dbReference type="WBParaSite" id="nRc.2.0.1.t25422-RA">
    <property type="protein sequence ID" value="nRc.2.0.1.t25422-RA"/>
    <property type="gene ID" value="nRc.2.0.1.g25422"/>
</dbReference>
<organism evidence="2 3">
    <name type="scientific">Romanomermis culicivorax</name>
    <name type="common">Nematode worm</name>
    <dbReference type="NCBI Taxonomy" id="13658"/>
    <lineage>
        <taxon>Eukaryota</taxon>
        <taxon>Metazoa</taxon>
        <taxon>Ecdysozoa</taxon>
        <taxon>Nematoda</taxon>
        <taxon>Enoplea</taxon>
        <taxon>Dorylaimia</taxon>
        <taxon>Mermithida</taxon>
        <taxon>Mermithoidea</taxon>
        <taxon>Mermithidae</taxon>
        <taxon>Romanomermis</taxon>
    </lineage>
</organism>
<keyword evidence="2" id="KW-1185">Reference proteome</keyword>
<sequence length="88" mass="9929">MSAQATNQSDADGTFAPNNAIAAYPAEPPVAVRVTMASVLESMHKISLNSTTGLVRLHRIVKHLRRRKPQWNQWSSEPDLYKDQQLMR</sequence>
<reference evidence="3" key="1">
    <citation type="submission" date="2022-11" db="UniProtKB">
        <authorList>
            <consortium name="WormBaseParasite"/>
        </authorList>
    </citation>
    <scope>IDENTIFICATION</scope>
</reference>
<proteinExistence type="predicted"/>